<keyword evidence="3" id="KW-1185">Reference proteome</keyword>
<dbReference type="InterPro" id="IPR056924">
    <property type="entry name" value="SH3_Tf2-1"/>
</dbReference>
<accession>J0WQ96</accession>
<evidence type="ECO:0000259" key="1">
    <source>
        <dbReference type="Pfam" id="PF24626"/>
    </source>
</evidence>
<dbReference type="Proteomes" id="UP000006514">
    <property type="component" value="Unassembled WGS sequence"/>
</dbReference>
<dbReference type="Pfam" id="PF24626">
    <property type="entry name" value="SH3_Tf2-1"/>
    <property type="match status" value="1"/>
</dbReference>
<dbReference type="EMBL" id="JH688018">
    <property type="protein sequence ID" value="EJD34039.1"/>
    <property type="molecule type" value="Genomic_DNA"/>
</dbReference>
<dbReference type="eggNOG" id="KOG0017">
    <property type="taxonomic scope" value="Eukaryota"/>
</dbReference>
<evidence type="ECO:0000313" key="3">
    <source>
        <dbReference type="Proteomes" id="UP000006514"/>
    </source>
</evidence>
<reference evidence="3" key="1">
    <citation type="journal article" date="2012" name="Science">
        <title>The Paleozoic origin of enzymatic lignin decomposition reconstructed from 31 fungal genomes.</title>
        <authorList>
            <person name="Floudas D."/>
            <person name="Binder M."/>
            <person name="Riley R."/>
            <person name="Barry K."/>
            <person name="Blanchette R.A."/>
            <person name="Henrissat B."/>
            <person name="Martinez A.T."/>
            <person name="Otillar R."/>
            <person name="Spatafora J.W."/>
            <person name="Yadav J.S."/>
            <person name="Aerts A."/>
            <person name="Benoit I."/>
            <person name="Boyd A."/>
            <person name="Carlson A."/>
            <person name="Copeland A."/>
            <person name="Coutinho P.M."/>
            <person name="de Vries R.P."/>
            <person name="Ferreira P."/>
            <person name="Findley K."/>
            <person name="Foster B."/>
            <person name="Gaskell J."/>
            <person name="Glotzer D."/>
            <person name="Gorecki P."/>
            <person name="Heitman J."/>
            <person name="Hesse C."/>
            <person name="Hori C."/>
            <person name="Igarashi K."/>
            <person name="Jurgens J.A."/>
            <person name="Kallen N."/>
            <person name="Kersten P."/>
            <person name="Kohler A."/>
            <person name="Kuees U."/>
            <person name="Kumar T.K.A."/>
            <person name="Kuo A."/>
            <person name="LaButti K."/>
            <person name="Larrondo L.F."/>
            <person name="Lindquist E."/>
            <person name="Ling A."/>
            <person name="Lombard V."/>
            <person name="Lucas S."/>
            <person name="Lundell T."/>
            <person name="Martin R."/>
            <person name="McLaughlin D.J."/>
            <person name="Morgenstern I."/>
            <person name="Morin E."/>
            <person name="Murat C."/>
            <person name="Nagy L.G."/>
            <person name="Nolan M."/>
            <person name="Ohm R.A."/>
            <person name="Patyshakuliyeva A."/>
            <person name="Rokas A."/>
            <person name="Ruiz-Duenas F.J."/>
            <person name="Sabat G."/>
            <person name="Salamov A."/>
            <person name="Samejima M."/>
            <person name="Schmutz J."/>
            <person name="Slot J.C."/>
            <person name="St John F."/>
            <person name="Stenlid J."/>
            <person name="Sun H."/>
            <person name="Sun S."/>
            <person name="Syed K."/>
            <person name="Tsang A."/>
            <person name="Wiebenga A."/>
            <person name="Young D."/>
            <person name="Pisabarro A."/>
            <person name="Eastwood D.C."/>
            <person name="Martin F."/>
            <person name="Cullen D."/>
            <person name="Grigoriev I.V."/>
            <person name="Hibbett D.S."/>
        </authorList>
    </citation>
    <scope>NUCLEOTIDE SEQUENCE [LARGE SCALE GENOMIC DNA]</scope>
    <source>
        <strain evidence="3">TFB10046</strain>
    </source>
</reference>
<evidence type="ECO:0000313" key="2">
    <source>
        <dbReference type="EMBL" id="EJD34039.1"/>
    </source>
</evidence>
<dbReference type="InParanoid" id="J0WQ96"/>
<protein>
    <recommendedName>
        <fullName evidence="1">Tf2-1-like SH3-like domain-containing protein</fullName>
    </recommendedName>
</protein>
<gene>
    <name evidence="2" type="ORF">AURDEDRAFT_76521</name>
</gene>
<proteinExistence type="predicted"/>
<feature type="non-terminal residue" evidence="2">
    <location>
        <position position="107"/>
    </location>
</feature>
<name>J0WQ96_AURST</name>
<sequence>MKLPKSHARKLTPKYIGPFKIVETIEKGATYKLQLSREMLKHGIHPAFHASLLREYVPNDDARFPGRQWHQVLGLGERPTHVQVRRIVTHFGQGPEAQFEVQWSTGD</sequence>
<feature type="domain" description="Tf2-1-like SH3-like" evidence="1">
    <location>
        <begin position="6"/>
        <end position="57"/>
    </location>
</feature>
<dbReference type="KEGG" id="adl:AURDEDRAFT_76521"/>
<dbReference type="AlphaFoldDB" id="J0WQ96"/>
<dbReference type="OrthoDB" id="3211671at2759"/>
<organism evidence="2 3">
    <name type="scientific">Auricularia subglabra (strain TFB-10046 / SS5)</name>
    <name type="common">White-rot fungus</name>
    <name type="synonym">Auricularia delicata (strain TFB10046)</name>
    <dbReference type="NCBI Taxonomy" id="717982"/>
    <lineage>
        <taxon>Eukaryota</taxon>
        <taxon>Fungi</taxon>
        <taxon>Dikarya</taxon>
        <taxon>Basidiomycota</taxon>
        <taxon>Agaricomycotina</taxon>
        <taxon>Agaricomycetes</taxon>
        <taxon>Auriculariales</taxon>
        <taxon>Auriculariaceae</taxon>
        <taxon>Auricularia</taxon>
    </lineage>
</organism>